<dbReference type="InterPro" id="IPR036166">
    <property type="entry name" value="YxeA-like_sf"/>
</dbReference>
<dbReference type="RefSeq" id="WP_000734548.1">
    <property type="nucleotide sequence ID" value="NZ_CP065149.1"/>
</dbReference>
<protein>
    <submittedName>
        <fullName evidence="4">YxeA family protein</fullName>
    </submittedName>
</protein>
<dbReference type="AlphaFoldDB" id="A0A9X5ITS6"/>
<keyword evidence="2" id="KW-0732">Signal</keyword>
<reference evidence="4" key="2">
    <citation type="submission" date="2023-03" db="EMBL/GenBank/DDBJ databases">
        <authorList>
            <person name="Liu Z."/>
        </authorList>
    </citation>
    <scope>NUCLEOTIDE SEQUENCE</scope>
    <source>
        <strain evidence="4">Bc006</strain>
    </source>
</reference>
<dbReference type="Proteomes" id="UP001221092">
    <property type="component" value="Chromosome"/>
</dbReference>
<feature type="chain" id="PRO_5042786994" evidence="2">
    <location>
        <begin position="21"/>
        <end position="125"/>
    </location>
</feature>
<evidence type="ECO:0000313" key="3">
    <source>
        <dbReference type="EMBL" id="SMD85652.1"/>
    </source>
</evidence>
<dbReference type="EMBL" id="FWZC01000025">
    <property type="protein sequence ID" value="SMD85652.1"/>
    <property type="molecule type" value="Genomic_DNA"/>
</dbReference>
<dbReference type="PROSITE" id="PS51257">
    <property type="entry name" value="PROKAR_LIPOPROTEIN"/>
    <property type="match status" value="1"/>
</dbReference>
<dbReference type="PANTHER" id="PTHR36433:SF2">
    <property type="entry name" value="YXEA FAMILY PROTEIN"/>
    <property type="match status" value="1"/>
</dbReference>
<evidence type="ECO:0000256" key="2">
    <source>
        <dbReference type="SAM" id="SignalP"/>
    </source>
</evidence>
<evidence type="ECO:0000313" key="5">
    <source>
        <dbReference type="Proteomes" id="UP000194435"/>
    </source>
</evidence>
<dbReference type="Proteomes" id="UP000194435">
    <property type="component" value="Unassembled WGS sequence"/>
</dbReference>
<organism evidence="3 5">
    <name type="scientific">Bacillus paranthracis</name>
    <dbReference type="NCBI Taxonomy" id="2026186"/>
    <lineage>
        <taxon>Bacteria</taxon>
        <taxon>Bacillati</taxon>
        <taxon>Bacillota</taxon>
        <taxon>Bacilli</taxon>
        <taxon>Bacillales</taxon>
        <taxon>Bacillaceae</taxon>
        <taxon>Bacillus</taxon>
        <taxon>Bacillus cereus group</taxon>
    </lineage>
</organism>
<name>A0A9X5ITS6_9BACI</name>
<dbReference type="PANTHER" id="PTHR36433">
    <property type="entry name" value="HYPOTHETICAL CYTOSOLIC PROTEIN"/>
    <property type="match status" value="1"/>
</dbReference>
<accession>A0A9X5ITS6</accession>
<feature type="region of interest" description="Disordered" evidence="1">
    <location>
        <begin position="54"/>
        <end position="75"/>
    </location>
</feature>
<evidence type="ECO:0000256" key="1">
    <source>
        <dbReference type="SAM" id="MobiDB-lite"/>
    </source>
</evidence>
<reference evidence="3 5" key="1">
    <citation type="submission" date="2017-04" db="EMBL/GenBank/DDBJ databases">
        <authorList>
            <person name="Criscuolo A."/>
        </authorList>
    </citation>
    <scope>NUCLEOTIDE SEQUENCE [LARGE SCALE GENOMIC DNA]</scope>
    <source>
        <strain evidence="3">16-00221</strain>
    </source>
</reference>
<dbReference type="SUPFAM" id="SSF159121">
    <property type="entry name" value="BC4932-like"/>
    <property type="match status" value="1"/>
</dbReference>
<gene>
    <name evidence="3" type="ORF">BACERE00221_01128</name>
    <name evidence="4" type="ORF">P3K65_25430</name>
</gene>
<evidence type="ECO:0000313" key="4">
    <source>
        <dbReference type="EMBL" id="WES06615.1"/>
    </source>
</evidence>
<dbReference type="EMBL" id="CP119629">
    <property type="protein sequence ID" value="WES06615.1"/>
    <property type="molecule type" value="Genomic_DNA"/>
</dbReference>
<sequence>MKKLLASCATFALFASFAVGCDLSSPIKMGSKEYYVQIQGEGKMEDNQRLYTLPTYDENGNEKTVTFSSQKRENDKKLKENAFLRLYIKQEDEKKTDIPNTEVKSYEEVQKSDLPAKTKEKLGIK</sequence>
<proteinExistence type="predicted"/>
<dbReference type="Pfam" id="PF06486">
    <property type="entry name" value="DUF1093"/>
    <property type="match status" value="1"/>
</dbReference>
<dbReference type="InterPro" id="IPR006542">
    <property type="entry name" value="DUF1093"/>
</dbReference>
<feature type="signal peptide" evidence="2">
    <location>
        <begin position="1"/>
        <end position="20"/>
    </location>
</feature>
<dbReference type="Gene3D" id="2.40.50.480">
    <property type="match status" value="1"/>
</dbReference>